<feature type="compositionally biased region" description="Basic and acidic residues" evidence="10">
    <location>
        <begin position="1163"/>
        <end position="1174"/>
    </location>
</feature>
<evidence type="ECO:0000256" key="5">
    <source>
        <dbReference type="ARBA" id="ARBA00022763"/>
    </source>
</evidence>
<evidence type="ECO:0000256" key="3">
    <source>
        <dbReference type="ARBA" id="ARBA00022722"/>
    </source>
</evidence>
<dbReference type="PANTHER" id="PTHR10150:SF0">
    <property type="entry name" value="DNA REPAIR ENDONUCLEASE XPF"/>
    <property type="match status" value="1"/>
</dbReference>
<dbReference type="GO" id="GO:0003697">
    <property type="term" value="F:single-stranded DNA binding"/>
    <property type="evidence" value="ECO:0007669"/>
    <property type="project" value="TreeGrafter"/>
</dbReference>
<dbReference type="GO" id="GO:0000014">
    <property type="term" value="F:single-stranded DNA endodeoxyribonuclease activity"/>
    <property type="evidence" value="ECO:0007669"/>
    <property type="project" value="TreeGrafter"/>
</dbReference>
<dbReference type="Proteomes" id="UP000001950">
    <property type="component" value="Chromosome 3"/>
</dbReference>
<evidence type="ECO:0000256" key="9">
    <source>
        <dbReference type="ARBA" id="ARBA00023242"/>
    </source>
</evidence>
<evidence type="ECO:0000259" key="11">
    <source>
        <dbReference type="SMART" id="SM00891"/>
    </source>
</evidence>
<dbReference type="Gene3D" id="3.40.50.10130">
    <property type="match status" value="1"/>
</dbReference>
<dbReference type="GeneID" id="3864804"/>
<keyword evidence="9" id="KW-0539">Nucleus</keyword>
<evidence type="ECO:0000256" key="4">
    <source>
        <dbReference type="ARBA" id="ARBA00022759"/>
    </source>
</evidence>
<dbReference type="GO" id="GO:0003684">
    <property type="term" value="F:damaged DNA binding"/>
    <property type="evidence" value="ECO:0007669"/>
    <property type="project" value="TreeGrafter"/>
</dbReference>
<sequence>MPPLSYEKAILRSFVPTWRESLILYFKNGTLDKQKNHSLAKSVGSSQRVDSDFQNGLAIISSGIDTNRLLFYLLIYIANPLHIYENDSFIADFNPSQLKSDSITDKSFKSITPTDRIHTINYNSGNVKTRGKKGEKRQKLDNFEISYRNETNEPNIIISDKSLIDSEMNLRINHQVDDDELYDLGVKNSNLVLKSKSFYRMIFSMSESETLPKFRNRMFLFNDLNVQSTVTIYSHLVFVLGFEVTDFENYETTYKYLTNKLFKDQERELTGANQLNNNAEYCQINPGNSAQIVLPKLVFIDGSVISSSRQQLYVNGGYFCINTRVLLNDILTSKILPEIIGGIVIMNAHQIAEDCNIPFVIRLLRMRNKVAFVKAVSNNVHFFKGNNLSYCLKNIFSKNVYLFPRCHHAIEAVLNDTQVQPLTFEVSFPLSETASEAYNSILKIIWTIVQSMKRLKYDIDMNKIVYTTNKLLIRLLRKQSKSTKVYQSTAPQANKTKFNSSDFYIDTLLKFRRLLDHLLFTDPITFLEELDNIITENSNWVCTPNGIKLFKKSNERLFKIENDKIELNIENNLKVEYLMNILKTDITNDQLVQIIKSNFKRYKIYNRVPNKLYNQFYIRNYLDKLKTKRKYLNLSIARRRLVRLERNHLRFFNKYFNSGKKLKRNVLIVVENFYLVDYLTKYFKYPEYHLTKLMKYLQHSLYTANTSMTKDTSSFINEYYSNINKKILNKSNVYNLYKILLRQLEQSNLNPDILKLDNNNDENNDTNNNNDTINKTNETNHHNHNNTNNDNDNDDDVEEMEEDYKSESEDENEVFSIINEKAIDVNELMNYIDITLEFDQYVENSLYIVKSYSNISSSRMDKYDRLMTTLMNVNPCIILIYSPNVHVFRTIENYCAHKFARGDLRRKKMNFLQVHVLSYKDCLETHRFAKCLKSEVDAWASLQTEKKTQVIRLDEGILLNRASLIGQVIVDSREMHCKLPFYLFNLGINVVPNVLEIGDYLITRDICIERKSIIDLHISLNNARLSKQISEMCSAYNNPFLLIEFEEDDLFHLPSTGYTKGGYNYIYIKLIILCCNFPKLRLIWSSSPKHSANIIKYLKANRTEPDLINNDYLIKNFRNKSEKLENRPELNSTEKDDATDIKSESINAKSENVKTENVSQSVKPEDIFKAKSENTEGTVDTKSGTCEDTTNDKPEDTDVSNSDTKPDDVCENTVDNNVDDANKSNEITESNEANEVTETNKTDNTDENVNNVSENKAENTSENIAETVNSEYNDTKPEDMIEAGVENVNESNEFDESSKTIETNEIKETDKTDKTTETNKTNENNESNNINESIIENINIELDADESSNAEKTDENVLNNEKTEPDNVVEGNHLEKTANEGKEKVIGLKRPEFVKNRDALKILRNIPGVTSHNISQILTRVS</sequence>
<feature type="compositionally biased region" description="Polar residues" evidence="10">
    <location>
        <begin position="1175"/>
        <end position="1188"/>
    </location>
</feature>
<accession>Q4UC44</accession>
<evidence type="ECO:0000313" key="13">
    <source>
        <dbReference type="Proteomes" id="UP000001950"/>
    </source>
</evidence>
<dbReference type="InterPro" id="IPR047520">
    <property type="entry name" value="XPF_nuclease"/>
</dbReference>
<gene>
    <name evidence="12" type="ORF">TA04325</name>
</gene>
<evidence type="ECO:0000313" key="12">
    <source>
        <dbReference type="EMBL" id="CAI75607.1"/>
    </source>
</evidence>
<feature type="compositionally biased region" description="Polar residues" evidence="10">
    <location>
        <begin position="1258"/>
        <end position="1272"/>
    </location>
</feature>
<dbReference type="FunCoup" id="Q4UC44">
    <property type="interactions" value="222"/>
</dbReference>
<feature type="domain" description="ERCC4" evidence="11">
    <location>
        <begin position="967"/>
        <end position="1047"/>
    </location>
</feature>
<comment type="subcellular location">
    <subcellularLocation>
        <location evidence="1">Nucleus</location>
    </subcellularLocation>
</comment>
<evidence type="ECO:0000256" key="7">
    <source>
        <dbReference type="ARBA" id="ARBA00023125"/>
    </source>
</evidence>
<feature type="compositionally biased region" description="Polar residues" evidence="10">
    <location>
        <begin position="1224"/>
        <end position="1233"/>
    </location>
</feature>
<keyword evidence="7" id="KW-0238">DNA-binding</keyword>
<dbReference type="InterPro" id="IPR011335">
    <property type="entry name" value="Restrct_endonuc-II-like"/>
</dbReference>
<evidence type="ECO:0000256" key="8">
    <source>
        <dbReference type="ARBA" id="ARBA00023204"/>
    </source>
</evidence>
<dbReference type="GO" id="GO:0000724">
    <property type="term" value="P:double-strand break repair via homologous recombination"/>
    <property type="evidence" value="ECO:0007669"/>
    <property type="project" value="TreeGrafter"/>
</dbReference>
<feature type="region of interest" description="Disordered" evidence="10">
    <location>
        <begin position="1124"/>
        <end position="1330"/>
    </location>
</feature>
<dbReference type="SUPFAM" id="SSF52980">
    <property type="entry name" value="Restriction endonuclease-like"/>
    <property type="match status" value="1"/>
</dbReference>
<feature type="region of interest" description="Disordered" evidence="10">
    <location>
        <begin position="755"/>
        <end position="812"/>
    </location>
</feature>
<keyword evidence="13" id="KW-1185">Reference proteome</keyword>
<dbReference type="GO" id="GO:0000712">
    <property type="term" value="P:resolution of meiotic recombination intermediates"/>
    <property type="evidence" value="ECO:0007669"/>
    <property type="project" value="TreeGrafter"/>
</dbReference>
<dbReference type="InParanoid" id="Q4UC44"/>
<dbReference type="PANTHER" id="PTHR10150">
    <property type="entry name" value="DNA REPAIR ENDONUCLEASE XPF"/>
    <property type="match status" value="1"/>
</dbReference>
<comment type="similarity">
    <text evidence="2">Belongs to the XPF family.</text>
</comment>
<dbReference type="STRING" id="5874.Q4UC44"/>
<feature type="compositionally biased region" description="Low complexity" evidence="10">
    <location>
        <begin position="1318"/>
        <end position="1330"/>
    </location>
</feature>
<feature type="compositionally biased region" description="Acidic residues" evidence="10">
    <location>
        <begin position="791"/>
        <end position="812"/>
    </location>
</feature>
<keyword evidence="6" id="KW-0378">Hydrolase</keyword>
<evidence type="ECO:0000256" key="10">
    <source>
        <dbReference type="SAM" id="MobiDB-lite"/>
    </source>
</evidence>
<dbReference type="Pfam" id="PF02732">
    <property type="entry name" value="ERCC4"/>
    <property type="match status" value="1"/>
</dbReference>
<dbReference type="EMBL" id="CR940352">
    <property type="protein sequence ID" value="CAI75607.1"/>
    <property type="molecule type" value="Genomic_DNA"/>
</dbReference>
<feature type="compositionally biased region" description="Basic and acidic residues" evidence="10">
    <location>
        <begin position="1296"/>
        <end position="1317"/>
    </location>
</feature>
<keyword evidence="4 12" id="KW-0255">Endonuclease</keyword>
<dbReference type="GO" id="GO:0000110">
    <property type="term" value="C:nucleotide-excision repair factor 1 complex"/>
    <property type="evidence" value="ECO:0007669"/>
    <property type="project" value="TreeGrafter"/>
</dbReference>
<feature type="compositionally biased region" description="Basic and acidic residues" evidence="10">
    <location>
        <begin position="1349"/>
        <end position="1365"/>
    </location>
</feature>
<dbReference type="OMA" id="SEMCSAY"/>
<dbReference type="OrthoDB" id="361020at2759"/>
<dbReference type="GO" id="GO:1901255">
    <property type="term" value="P:nucleotide-excision repair involved in interstrand cross-link repair"/>
    <property type="evidence" value="ECO:0007669"/>
    <property type="project" value="TreeGrafter"/>
</dbReference>
<dbReference type="RefSeq" id="XP_955083.1">
    <property type="nucleotide sequence ID" value="XM_949990.1"/>
</dbReference>
<dbReference type="SMART" id="SM00891">
    <property type="entry name" value="ERCC4"/>
    <property type="match status" value="1"/>
</dbReference>
<dbReference type="FunFam" id="3.40.50.10130:FF:000002">
    <property type="entry name" value="DNA repair endonuclease XPF"/>
    <property type="match status" value="1"/>
</dbReference>
<keyword evidence="8" id="KW-0234">DNA repair</keyword>
<keyword evidence="3" id="KW-0540">Nuclease</keyword>
<dbReference type="InterPro" id="IPR006166">
    <property type="entry name" value="ERCC4_domain"/>
</dbReference>
<dbReference type="eggNOG" id="KOG0442">
    <property type="taxonomic scope" value="Eukaryota"/>
</dbReference>
<name>Q4UC44_THEAN</name>
<protein>
    <submittedName>
        <fullName evidence="12">DNA repair (RAD6) endonuclease, putative</fullName>
    </submittedName>
</protein>
<feature type="compositionally biased region" description="Polar residues" evidence="10">
    <location>
        <begin position="1144"/>
        <end position="1162"/>
    </location>
</feature>
<dbReference type="VEuPathDB" id="PiroplasmaDB:TA04325"/>
<dbReference type="CDD" id="cd20078">
    <property type="entry name" value="XPF_nuclease_XPF_euk"/>
    <property type="match status" value="1"/>
</dbReference>
<evidence type="ECO:0000256" key="1">
    <source>
        <dbReference type="ARBA" id="ARBA00004123"/>
    </source>
</evidence>
<evidence type="ECO:0000256" key="6">
    <source>
        <dbReference type="ARBA" id="ARBA00022801"/>
    </source>
</evidence>
<evidence type="ECO:0000256" key="2">
    <source>
        <dbReference type="ARBA" id="ARBA00010015"/>
    </source>
</evidence>
<reference evidence="12 13" key="1">
    <citation type="journal article" date="2005" name="Science">
        <title>Genome of the host-cell transforming parasite Theileria annulata compared with T. parva.</title>
        <authorList>
            <person name="Pain A."/>
            <person name="Renauld H."/>
            <person name="Berriman M."/>
            <person name="Murphy L."/>
            <person name="Yeats C.A."/>
            <person name="Weir W."/>
            <person name="Kerhornou A."/>
            <person name="Aslett M."/>
            <person name="Bishop R."/>
            <person name="Bouchier C."/>
            <person name="Cochet M."/>
            <person name="Coulson R.M.R."/>
            <person name="Cronin A."/>
            <person name="de Villiers E.P."/>
            <person name="Fraser A."/>
            <person name="Fosker N."/>
            <person name="Gardner M."/>
            <person name="Goble A."/>
            <person name="Griffiths-Jones S."/>
            <person name="Harris D.E."/>
            <person name="Katzer F."/>
            <person name="Larke N."/>
            <person name="Lord A."/>
            <person name="Maser P."/>
            <person name="McKellar S."/>
            <person name="Mooney P."/>
            <person name="Morton F."/>
            <person name="Nene V."/>
            <person name="O'Neil S."/>
            <person name="Price C."/>
            <person name="Quail M.A."/>
            <person name="Rabbinowitsch E."/>
            <person name="Rawlings N.D."/>
            <person name="Rutter S."/>
            <person name="Saunders D."/>
            <person name="Seeger K."/>
            <person name="Shah T."/>
            <person name="Squares R."/>
            <person name="Squares S."/>
            <person name="Tivey A."/>
            <person name="Walker A.R."/>
            <person name="Woodward J."/>
            <person name="Dobbelaere D.A.E."/>
            <person name="Langsley G."/>
            <person name="Rajandream M.A."/>
            <person name="McKeever D."/>
            <person name="Shiels B."/>
            <person name="Tait A."/>
            <person name="Barrell B.G."/>
            <person name="Hall N."/>
        </authorList>
    </citation>
    <scope>NUCLEOTIDE SEQUENCE [LARGE SCALE GENOMIC DNA]</scope>
    <source>
        <strain evidence="13">Ankara</strain>
    </source>
</reference>
<keyword evidence="5" id="KW-0227">DNA damage</keyword>
<feature type="compositionally biased region" description="Low complexity" evidence="10">
    <location>
        <begin position="765"/>
        <end position="777"/>
    </location>
</feature>
<organism evidence="12 13">
    <name type="scientific">Theileria annulata</name>
    <dbReference type="NCBI Taxonomy" id="5874"/>
    <lineage>
        <taxon>Eukaryota</taxon>
        <taxon>Sar</taxon>
        <taxon>Alveolata</taxon>
        <taxon>Apicomplexa</taxon>
        <taxon>Aconoidasida</taxon>
        <taxon>Piroplasmida</taxon>
        <taxon>Theileriidae</taxon>
        <taxon>Theileria</taxon>
    </lineage>
</organism>
<dbReference type="KEGG" id="tan:TA04325"/>
<feature type="compositionally biased region" description="Basic and acidic residues" evidence="10">
    <location>
        <begin position="1124"/>
        <end position="1143"/>
    </location>
</feature>
<feature type="region of interest" description="Disordered" evidence="10">
    <location>
        <begin position="1345"/>
        <end position="1380"/>
    </location>
</feature>
<proteinExistence type="inferred from homology"/>